<keyword evidence="3" id="KW-1185">Reference proteome</keyword>
<dbReference type="Proteomes" id="UP000538929">
    <property type="component" value="Unassembled WGS sequence"/>
</dbReference>
<sequence>MSETPRTPGNADVPAATDTPPGIDTRVPHSARIWNHWLGGKDNYPVDREAGEAFRALYPEIVEIARYSRVFLGRAMRYLVEDAGIRQFLDIGTGLPAVETTHQLAQRLAPEARVVYVDNDPLVLAHARALLVGTPEGATDYVDADLRDPDHILKAATGTLDLSRPVGVMLMGVMGHVPDDDEALAIVRHLMAALPSGSHLTLYDGTDVGEAAHAAQDDYNEGGAVPYILRSRERLARFFDGLELVEPGLVSLPRWRPEIAEPEERGEMNAAGAVARKP</sequence>
<protein>
    <submittedName>
        <fullName evidence="2">SAM-dependent methyltransferase</fullName>
    </submittedName>
</protein>
<dbReference type="AlphaFoldDB" id="A0A7W3TA46"/>
<feature type="region of interest" description="Disordered" evidence="1">
    <location>
        <begin position="1"/>
        <end position="24"/>
    </location>
</feature>
<dbReference type="InterPro" id="IPR029063">
    <property type="entry name" value="SAM-dependent_MTases_sf"/>
</dbReference>
<dbReference type="EMBL" id="VKHT01000041">
    <property type="protein sequence ID" value="MBB0243093.1"/>
    <property type="molecule type" value="Genomic_DNA"/>
</dbReference>
<proteinExistence type="predicted"/>
<dbReference type="GO" id="GO:0008168">
    <property type="term" value="F:methyltransferase activity"/>
    <property type="evidence" value="ECO:0007669"/>
    <property type="project" value="UniProtKB-KW"/>
</dbReference>
<dbReference type="SUPFAM" id="SSF53335">
    <property type="entry name" value="S-adenosyl-L-methionine-dependent methyltransferases"/>
    <property type="match status" value="1"/>
</dbReference>
<name>A0A7W3TA46_9ACTN</name>
<dbReference type="Gene3D" id="3.40.50.150">
    <property type="entry name" value="Vaccinia Virus protein VP39"/>
    <property type="match status" value="1"/>
</dbReference>
<accession>A0A7W3TA46</accession>
<gene>
    <name evidence="2" type="ORF">FNQ90_02945</name>
</gene>
<organism evidence="2 3">
    <name type="scientific">Streptomyces alkaliphilus</name>
    <dbReference type="NCBI Taxonomy" id="1472722"/>
    <lineage>
        <taxon>Bacteria</taxon>
        <taxon>Bacillati</taxon>
        <taxon>Actinomycetota</taxon>
        <taxon>Actinomycetes</taxon>
        <taxon>Kitasatosporales</taxon>
        <taxon>Streptomycetaceae</taxon>
        <taxon>Streptomyces</taxon>
    </lineage>
</organism>
<evidence type="ECO:0000313" key="3">
    <source>
        <dbReference type="Proteomes" id="UP000538929"/>
    </source>
</evidence>
<dbReference type="Pfam" id="PF04672">
    <property type="entry name" value="Methyltransf_19"/>
    <property type="match status" value="1"/>
</dbReference>
<evidence type="ECO:0000313" key="2">
    <source>
        <dbReference type="EMBL" id="MBB0243093.1"/>
    </source>
</evidence>
<dbReference type="RefSeq" id="WP_182604817.1">
    <property type="nucleotide sequence ID" value="NZ_VKHT01000041.1"/>
</dbReference>
<keyword evidence="2" id="KW-0489">Methyltransferase</keyword>
<comment type="caution">
    <text evidence="2">The sequence shown here is derived from an EMBL/GenBank/DDBJ whole genome shotgun (WGS) entry which is preliminary data.</text>
</comment>
<dbReference type="PIRSF" id="PIRSF017393">
    <property type="entry name" value="MTase_SAV2177"/>
    <property type="match status" value="1"/>
</dbReference>
<reference evidence="3" key="1">
    <citation type="submission" date="2019-10" db="EMBL/GenBank/DDBJ databases">
        <title>Streptomyces sp. nov., a novel actinobacterium isolated from alkaline environment.</title>
        <authorList>
            <person name="Golinska P."/>
        </authorList>
    </citation>
    <scope>NUCLEOTIDE SEQUENCE [LARGE SCALE GENOMIC DNA]</scope>
    <source>
        <strain evidence="3">DSM 42118</strain>
    </source>
</reference>
<dbReference type="InterPro" id="IPR006764">
    <property type="entry name" value="SAM_dep_MeTrfase_SAV2177_type"/>
</dbReference>
<dbReference type="GO" id="GO:0032259">
    <property type="term" value="P:methylation"/>
    <property type="evidence" value="ECO:0007669"/>
    <property type="project" value="UniProtKB-KW"/>
</dbReference>
<keyword evidence="2" id="KW-0808">Transferase</keyword>
<evidence type="ECO:0000256" key="1">
    <source>
        <dbReference type="SAM" id="MobiDB-lite"/>
    </source>
</evidence>